<name>A0A917D8C0_9HYPH</name>
<evidence type="ECO:0000313" key="2">
    <source>
        <dbReference type="EMBL" id="GGD06548.1"/>
    </source>
</evidence>
<evidence type="ECO:0000256" key="1">
    <source>
        <dbReference type="SAM" id="MobiDB-lite"/>
    </source>
</evidence>
<protein>
    <submittedName>
        <fullName evidence="2">Uncharacterized protein</fullName>
    </submittedName>
</protein>
<gene>
    <name evidence="2" type="ORF">GCM10011335_06910</name>
</gene>
<accession>A0A917D8C0</accession>
<dbReference type="RefSeq" id="WP_188849133.1">
    <property type="nucleotide sequence ID" value="NZ_BMJJ01000001.1"/>
</dbReference>
<dbReference type="AlphaFoldDB" id="A0A917D8C0"/>
<reference evidence="2" key="2">
    <citation type="submission" date="2020-09" db="EMBL/GenBank/DDBJ databases">
        <authorList>
            <person name="Sun Q."/>
            <person name="Zhou Y."/>
        </authorList>
    </citation>
    <scope>NUCLEOTIDE SEQUENCE</scope>
    <source>
        <strain evidence="2">CGMCC 1.15493</strain>
    </source>
</reference>
<feature type="region of interest" description="Disordered" evidence="1">
    <location>
        <begin position="1"/>
        <end position="61"/>
    </location>
</feature>
<dbReference type="EMBL" id="BMJJ01000001">
    <property type="protein sequence ID" value="GGD06548.1"/>
    <property type="molecule type" value="Genomic_DNA"/>
</dbReference>
<evidence type="ECO:0000313" key="3">
    <source>
        <dbReference type="Proteomes" id="UP000613160"/>
    </source>
</evidence>
<organism evidence="2 3">
    <name type="scientific">Aureimonas glaciei</name>
    <dbReference type="NCBI Taxonomy" id="1776957"/>
    <lineage>
        <taxon>Bacteria</taxon>
        <taxon>Pseudomonadati</taxon>
        <taxon>Pseudomonadota</taxon>
        <taxon>Alphaproteobacteria</taxon>
        <taxon>Hyphomicrobiales</taxon>
        <taxon>Aurantimonadaceae</taxon>
        <taxon>Aureimonas</taxon>
    </lineage>
</organism>
<keyword evidence="3" id="KW-1185">Reference proteome</keyword>
<feature type="compositionally biased region" description="Basic and acidic residues" evidence="1">
    <location>
        <begin position="1"/>
        <end position="15"/>
    </location>
</feature>
<proteinExistence type="predicted"/>
<sequence>MTEINDNKPTDEETHPLGTDKTIPGQQKRPLTEEEDLDNAIDDTFPASDPVPPSRIDGPNN</sequence>
<reference evidence="2" key="1">
    <citation type="journal article" date="2014" name="Int. J. Syst. Evol. Microbiol.">
        <title>Complete genome sequence of Corynebacterium casei LMG S-19264T (=DSM 44701T), isolated from a smear-ripened cheese.</title>
        <authorList>
            <consortium name="US DOE Joint Genome Institute (JGI-PGF)"/>
            <person name="Walter F."/>
            <person name="Albersmeier A."/>
            <person name="Kalinowski J."/>
            <person name="Ruckert C."/>
        </authorList>
    </citation>
    <scope>NUCLEOTIDE SEQUENCE</scope>
    <source>
        <strain evidence="2">CGMCC 1.15493</strain>
    </source>
</reference>
<comment type="caution">
    <text evidence="2">The sequence shown here is derived from an EMBL/GenBank/DDBJ whole genome shotgun (WGS) entry which is preliminary data.</text>
</comment>
<dbReference type="Proteomes" id="UP000613160">
    <property type="component" value="Unassembled WGS sequence"/>
</dbReference>